<dbReference type="EMBL" id="JGZB01000003">
    <property type="protein sequence ID" value="KFI68863.1"/>
    <property type="molecule type" value="Genomic_DNA"/>
</dbReference>
<proteinExistence type="predicted"/>
<reference evidence="3 4" key="1">
    <citation type="submission" date="2014-03" db="EMBL/GenBank/DDBJ databases">
        <title>Genomics of Bifidobacteria.</title>
        <authorList>
            <person name="Ventura M."/>
            <person name="Milani C."/>
            <person name="Lugli G.A."/>
        </authorList>
    </citation>
    <scope>NUCLEOTIDE SEQUENCE [LARGE SCALE GENOMIC DNA]</scope>
    <source>
        <strain evidence="3 4">LMG 11591</strain>
    </source>
</reference>
<feature type="transmembrane region" description="Helical" evidence="2">
    <location>
        <begin position="109"/>
        <end position="130"/>
    </location>
</feature>
<keyword evidence="4" id="KW-1185">Reference proteome</keyword>
<feature type="transmembrane region" description="Helical" evidence="2">
    <location>
        <begin position="71"/>
        <end position="94"/>
    </location>
</feature>
<feature type="region of interest" description="Disordered" evidence="1">
    <location>
        <begin position="133"/>
        <end position="161"/>
    </location>
</feature>
<name>A0A087BCW3_9BIFI</name>
<evidence type="ECO:0000313" key="3">
    <source>
        <dbReference type="EMBL" id="KFI68863.1"/>
    </source>
</evidence>
<keyword evidence="2" id="KW-0472">Membrane</keyword>
<dbReference type="Proteomes" id="UP000029052">
    <property type="component" value="Unassembled WGS sequence"/>
</dbReference>
<comment type="caution">
    <text evidence="3">The sequence shown here is derived from an EMBL/GenBank/DDBJ whole genome shotgun (WGS) entry which is preliminary data.</text>
</comment>
<feature type="region of interest" description="Disordered" evidence="1">
    <location>
        <begin position="1"/>
        <end position="29"/>
    </location>
</feature>
<sequence>MTMNDMNANTMNRMNHNDSDNHSGHDHEETETIRIVEEHIETERMPPVQTVPVYQVPPQPHQPHMIRPTGASAGTIVLAVFMLVVGAVGIWVAVQYPFGWMWSVNVDHLGVWILGGLGVVLIAGAIAVAATGGRKSSKNEQESMAGMYPQRHNESSGTDSL</sequence>
<evidence type="ECO:0000313" key="4">
    <source>
        <dbReference type="Proteomes" id="UP000029052"/>
    </source>
</evidence>
<protein>
    <submittedName>
        <fullName evidence="3">Uncharacterized protein</fullName>
    </submittedName>
</protein>
<keyword evidence="2" id="KW-0812">Transmembrane</keyword>
<keyword evidence="2" id="KW-1133">Transmembrane helix</keyword>
<accession>A0A087BCW3</accession>
<dbReference type="STRING" id="1692.BMAGN_0740"/>
<evidence type="ECO:0000256" key="2">
    <source>
        <dbReference type="SAM" id="Phobius"/>
    </source>
</evidence>
<gene>
    <name evidence="3" type="ORF">BMAGN_0740</name>
</gene>
<evidence type="ECO:0000256" key="1">
    <source>
        <dbReference type="SAM" id="MobiDB-lite"/>
    </source>
</evidence>
<dbReference type="AlphaFoldDB" id="A0A087BCW3"/>
<feature type="compositionally biased region" description="Basic and acidic residues" evidence="1">
    <location>
        <begin position="15"/>
        <end position="29"/>
    </location>
</feature>
<organism evidence="3 4">
    <name type="scientific">Bifidobacterium magnum</name>
    <dbReference type="NCBI Taxonomy" id="1692"/>
    <lineage>
        <taxon>Bacteria</taxon>
        <taxon>Bacillati</taxon>
        <taxon>Actinomycetota</taxon>
        <taxon>Actinomycetes</taxon>
        <taxon>Bifidobacteriales</taxon>
        <taxon>Bifidobacteriaceae</taxon>
        <taxon>Bifidobacterium</taxon>
    </lineage>
</organism>
<feature type="compositionally biased region" description="Low complexity" evidence="1">
    <location>
        <begin position="1"/>
        <end position="14"/>
    </location>
</feature>